<organism evidence="2 3">
    <name type="scientific">Flavobacterium jejuense</name>
    <dbReference type="NCBI Taxonomy" id="1544455"/>
    <lineage>
        <taxon>Bacteria</taxon>
        <taxon>Pseudomonadati</taxon>
        <taxon>Bacteroidota</taxon>
        <taxon>Flavobacteriia</taxon>
        <taxon>Flavobacteriales</taxon>
        <taxon>Flavobacteriaceae</taxon>
        <taxon>Flavobacterium</taxon>
    </lineage>
</organism>
<accession>A0ABX0IQX2</accession>
<keyword evidence="1" id="KW-0732">Signal</keyword>
<dbReference type="Proteomes" id="UP000817854">
    <property type="component" value="Unassembled WGS sequence"/>
</dbReference>
<evidence type="ECO:0000256" key="1">
    <source>
        <dbReference type="SAM" id="SignalP"/>
    </source>
</evidence>
<sequence length="310" mass="34984">MKKIYRFSSRILQTMLVIFICNNAFGQQQPQYTQYMYNTISINSGYTGTSTNLEAVLLHRSQWIGIDGAPTTQSLGIHGKIGDYTGLGLSVINDKIGPQTQQYFNANFAYRIQMNENTTLSLGVNAGINLLNIDWSKGTYKMETDNAFNTNINNNTRLIFGTGGFLYNENWYVGLSIPNFIITESYDDIKESIIRRKTHYYIQGGYIFNLSSNIKFKPAFLAKIVEGSSVTYDGSLNFLFYEKLVLGAGYRFTDAVSALAGFQITNSIFVGYAYDRSVTDLQKYNDGSHEIIFKLNLNGKAKLARSPRFF</sequence>
<evidence type="ECO:0000313" key="3">
    <source>
        <dbReference type="Proteomes" id="UP000817854"/>
    </source>
</evidence>
<gene>
    <name evidence="2" type="ORF">FIA58_002430</name>
</gene>
<dbReference type="NCBIfam" id="TIGR03519">
    <property type="entry name" value="T9SS_PorP_fam"/>
    <property type="match status" value="1"/>
</dbReference>
<dbReference type="EMBL" id="VEVQ02000001">
    <property type="protein sequence ID" value="NHN24521.1"/>
    <property type="molecule type" value="Genomic_DNA"/>
</dbReference>
<protein>
    <submittedName>
        <fullName evidence="2">Type IX secretion system membrane protein PorP/SprF</fullName>
    </submittedName>
</protein>
<feature type="signal peptide" evidence="1">
    <location>
        <begin position="1"/>
        <end position="26"/>
    </location>
</feature>
<dbReference type="InterPro" id="IPR019861">
    <property type="entry name" value="PorP/SprF_Bacteroidetes"/>
</dbReference>
<proteinExistence type="predicted"/>
<evidence type="ECO:0000313" key="2">
    <source>
        <dbReference type="EMBL" id="NHN24521.1"/>
    </source>
</evidence>
<reference evidence="3" key="1">
    <citation type="submission" date="2019-05" db="EMBL/GenBank/DDBJ databases">
        <title>Flavobacterium profundi sp. nov., isolated from a deep-sea seamount.</title>
        <authorList>
            <person name="Zhang D.-C."/>
        </authorList>
    </citation>
    <scope>NUCLEOTIDE SEQUENCE [LARGE SCALE GENOMIC DNA]</scope>
    <source>
        <strain evidence="3">EC11</strain>
    </source>
</reference>
<reference evidence="2 3" key="3">
    <citation type="submission" date="2020-02" db="EMBL/GenBank/DDBJ databases">
        <title>Flavobacterium profundi sp. nov., isolated from a deep-sea seamount.</title>
        <authorList>
            <person name="Zhang D.-C."/>
        </authorList>
    </citation>
    <scope>NUCLEOTIDE SEQUENCE [LARGE SCALE GENOMIC DNA]</scope>
    <source>
        <strain evidence="2 3">EC11</strain>
    </source>
</reference>
<dbReference type="RefSeq" id="WP_140959662.1">
    <property type="nucleotide sequence ID" value="NZ_VEVQ02000001.1"/>
</dbReference>
<feature type="chain" id="PRO_5046364044" evidence="1">
    <location>
        <begin position="27"/>
        <end position="310"/>
    </location>
</feature>
<comment type="caution">
    <text evidence="2">The sequence shown here is derived from an EMBL/GenBank/DDBJ whole genome shotgun (WGS) entry which is preliminary data.</text>
</comment>
<keyword evidence="3" id="KW-1185">Reference proteome</keyword>
<name>A0ABX0IQX2_9FLAO</name>
<reference evidence="2 3" key="2">
    <citation type="submission" date="2019-05" db="EMBL/GenBank/DDBJ databases">
        <authorList>
            <person name="Lianzixin W."/>
        </authorList>
    </citation>
    <scope>NUCLEOTIDE SEQUENCE [LARGE SCALE GENOMIC DNA]</scope>
    <source>
        <strain evidence="2 3">EC11</strain>
    </source>
</reference>
<dbReference type="Pfam" id="PF11751">
    <property type="entry name" value="PorP_SprF"/>
    <property type="match status" value="1"/>
</dbReference>